<dbReference type="AlphaFoldDB" id="A0A1A5YEG8"/>
<accession>A0A1A5YEG8</accession>
<dbReference type="RefSeq" id="WP_068685437.1">
    <property type="nucleotide sequence ID" value="NZ_LYPA01000067.1"/>
</dbReference>
<dbReference type="Proteomes" id="UP000092024">
    <property type="component" value="Unassembled WGS sequence"/>
</dbReference>
<dbReference type="EMBL" id="LYPA01000067">
    <property type="protein sequence ID" value="OBR64031.1"/>
    <property type="molecule type" value="Genomic_DNA"/>
</dbReference>
<reference evidence="1 2" key="1">
    <citation type="submission" date="2016-05" db="EMBL/GenBank/DDBJ databases">
        <title>Paenibacillus oryzae. sp. nov., isolated from the rice root.</title>
        <authorList>
            <person name="Zhang J."/>
            <person name="Zhang X."/>
        </authorList>
    </citation>
    <scope>NUCLEOTIDE SEQUENCE [LARGE SCALE GENOMIC DNA]</scope>
    <source>
        <strain evidence="1 2">1DrF-4</strain>
    </source>
</reference>
<comment type="caution">
    <text evidence="1">The sequence shown here is derived from an EMBL/GenBank/DDBJ whole genome shotgun (WGS) entry which is preliminary data.</text>
</comment>
<dbReference type="OrthoDB" id="6194834at2"/>
<gene>
    <name evidence="1" type="ORF">A7K91_20275</name>
</gene>
<evidence type="ECO:0008006" key="3">
    <source>
        <dbReference type="Google" id="ProtNLM"/>
    </source>
</evidence>
<name>A0A1A5YEG8_9BACL</name>
<sequence length="126" mass="14592">MKKKWKVILFSIIGASVLLAVLGALYVNNIGYNNVKHMYLLESTGKSVMRIDSDTPSRERYLTKEEGDPQELLKSRMEQEGWVYSQQEGSGYFFKKDGREEIVTMQQWNHFYIIYSLNAGIANLED</sequence>
<evidence type="ECO:0000313" key="1">
    <source>
        <dbReference type="EMBL" id="OBR64031.1"/>
    </source>
</evidence>
<evidence type="ECO:0000313" key="2">
    <source>
        <dbReference type="Proteomes" id="UP000092024"/>
    </source>
</evidence>
<protein>
    <recommendedName>
        <fullName evidence="3">DUF3139 domain-containing protein</fullName>
    </recommendedName>
</protein>
<proteinExistence type="predicted"/>
<organism evidence="1 2">
    <name type="scientific">Paenibacillus oryzae</name>
    <dbReference type="NCBI Taxonomy" id="1844972"/>
    <lineage>
        <taxon>Bacteria</taxon>
        <taxon>Bacillati</taxon>
        <taxon>Bacillota</taxon>
        <taxon>Bacilli</taxon>
        <taxon>Bacillales</taxon>
        <taxon>Paenibacillaceae</taxon>
        <taxon>Paenibacillus</taxon>
    </lineage>
</organism>
<keyword evidence="2" id="KW-1185">Reference proteome</keyword>